<dbReference type="eggNOG" id="ENOG502QSH5">
    <property type="taxonomic scope" value="Eukaryota"/>
</dbReference>
<keyword evidence="3" id="KW-1185">Reference proteome</keyword>
<proteinExistence type="predicted"/>
<dbReference type="PhylomeDB" id="A0A022QNZ4"/>
<evidence type="ECO:0000313" key="2">
    <source>
        <dbReference type="EMBL" id="EYU28205.1"/>
    </source>
</evidence>
<reference evidence="2 3" key="1">
    <citation type="journal article" date="2013" name="Proc. Natl. Acad. Sci. U.S.A.">
        <title>Fine-scale variation in meiotic recombination in Mimulus inferred from population shotgun sequencing.</title>
        <authorList>
            <person name="Hellsten U."/>
            <person name="Wright K.M."/>
            <person name="Jenkins J."/>
            <person name="Shu S."/>
            <person name="Yuan Y."/>
            <person name="Wessler S.R."/>
            <person name="Schmutz J."/>
            <person name="Willis J.H."/>
            <person name="Rokhsar D.S."/>
        </authorList>
    </citation>
    <scope>NUCLEOTIDE SEQUENCE [LARGE SCALE GENOMIC DNA]</scope>
    <source>
        <strain evidence="3">cv. DUN x IM62</strain>
    </source>
</reference>
<name>A0A022QNZ4_ERYGU</name>
<dbReference type="InterPro" id="IPR009721">
    <property type="entry name" value="O-acyltransferase_WSD1_C"/>
</dbReference>
<dbReference type="EMBL" id="KI631447">
    <property type="protein sequence ID" value="EYU28205.1"/>
    <property type="molecule type" value="Genomic_DNA"/>
</dbReference>
<dbReference type="Proteomes" id="UP000030748">
    <property type="component" value="Unassembled WGS sequence"/>
</dbReference>
<sequence length="460" mass="51939">MEDEILEPVSPTGQYFTSSVISVSIIAVLELEFPIDQSRLDTLLQTLFLPINPRFSSLMVKDKNGKKYWKKVEVDIQEHIKIPNFPRGKSPEFYEDCLSRYLSKISLEQFLESRALWEFHIINYPTKNAAQNLVFKLHHSLGDGYSLMGALLSCLQRADNPQLPLTFPLLNQKIQTNDNKNNILSRAFDSVYDFGWSVLKSIVLEDDQTAIRSGDDGVEFRPITITTMVFSFDMIKKVKASLHVTINDVICGALFLGIRLYIKSTEHEHDQSNAKTTALVLLNTRNINGYKSISEMVKPDGESLWGNQFAFLHVPVPKLAISDPIDPLSFVLDAQKVIKKKRNSAAVILTSKLLETLRKLRGPEVTAEYIHKTLKNTSMTISNMIGPMERMALSNQPIKGMYVMNVGVPQSLTVTILSYMGQLRIALGTENDLIDAPKFRQCVQDAFDMIFNAAIPFPFI</sequence>
<dbReference type="GO" id="GO:0008374">
    <property type="term" value="F:O-acyltransferase activity"/>
    <property type="evidence" value="ECO:0000318"/>
    <property type="project" value="GO_Central"/>
</dbReference>
<dbReference type="GO" id="GO:0005886">
    <property type="term" value="C:plasma membrane"/>
    <property type="evidence" value="ECO:0000318"/>
    <property type="project" value="GO_Central"/>
</dbReference>
<dbReference type="InterPro" id="IPR045034">
    <property type="entry name" value="O-acyltransferase_WSD1-like"/>
</dbReference>
<accession>A0A022QNZ4</accession>
<dbReference type="GO" id="GO:0019432">
    <property type="term" value="P:triglyceride biosynthetic process"/>
    <property type="evidence" value="ECO:0000318"/>
    <property type="project" value="GO_Central"/>
</dbReference>
<protein>
    <recommendedName>
        <fullName evidence="1">O-acyltransferase WSD1 C-terminal domain-containing protein</fullName>
    </recommendedName>
</protein>
<dbReference type="Pfam" id="PF06974">
    <property type="entry name" value="WS_DGAT_C"/>
    <property type="match status" value="1"/>
</dbReference>
<dbReference type="AlphaFoldDB" id="A0A022QNZ4"/>
<dbReference type="PANTHER" id="PTHR31650">
    <property type="entry name" value="O-ACYLTRANSFERASE (WSD1-LIKE) FAMILY PROTEIN"/>
    <property type="match status" value="1"/>
</dbReference>
<dbReference type="KEGG" id="egt:105968245"/>
<evidence type="ECO:0000313" key="3">
    <source>
        <dbReference type="Proteomes" id="UP000030748"/>
    </source>
</evidence>
<feature type="domain" description="O-acyltransferase WSD1 C-terminal" evidence="1">
    <location>
        <begin position="305"/>
        <end position="450"/>
    </location>
</feature>
<dbReference type="OrthoDB" id="619536at2759"/>
<dbReference type="OMA" id="VIANTRH"/>
<gene>
    <name evidence="2" type="ORF">MIMGU_mgv1a006032mg</name>
</gene>
<dbReference type="STRING" id="4155.A0A022QNZ4"/>
<evidence type="ECO:0000259" key="1">
    <source>
        <dbReference type="Pfam" id="PF06974"/>
    </source>
</evidence>
<dbReference type="PANTHER" id="PTHR31650:SF34">
    <property type="entry name" value="O-ACYLTRANSFERASE WSD1-LIKE ISOFORM X1"/>
    <property type="match status" value="1"/>
</dbReference>
<organism evidence="2 3">
    <name type="scientific">Erythranthe guttata</name>
    <name type="common">Yellow monkey flower</name>
    <name type="synonym">Mimulus guttatus</name>
    <dbReference type="NCBI Taxonomy" id="4155"/>
    <lineage>
        <taxon>Eukaryota</taxon>
        <taxon>Viridiplantae</taxon>
        <taxon>Streptophyta</taxon>
        <taxon>Embryophyta</taxon>
        <taxon>Tracheophyta</taxon>
        <taxon>Spermatophyta</taxon>
        <taxon>Magnoliopsida</taxon>
        <taxon>eudicotyledons</taxon>
        <taxon>Gunneridae</taxon>
        <taxon>Pentapetalae</taxon>
        <taxon>asterids</taxon>
        <taxon>lamiids</taxon>
        <taxon>Lamiales</taxon>
        <taxon>Phrymaceae</taxon>
        <taxon>Erythranthe</taxon>
    </lineage>
</organism>